<accession>A0A0P5SMQ2</accession>
<name>A0A0P5SMQ2_9CRUS</name>
<protein>
    <submittedName>
        <fullName evidence="1">Uncharacterized protein</fullName>
    </submittedName>
</protein>
<proteinExistence type="predicted"/>
<gene>
    <name evidence="1" type="ORF">APZ42_015668</name>
</gene>
<dbReference type="Proteomes" id="UP000076858">
    <property type="component" value="Unassembled WGS sequence"/>
</dbReference>
<keyword evidence="2" id="KW-1185">Reference proteome</keyword>
<comment type="caution">
    <text evidence="1">The sequence shown here is derived from an EMBL/GenBank/DDBJ whole genome shotgun (WGS) entry which is preliminary data.</text>
</comment>
<organism evidence="1 2">
    <name type="scientific">Daphnia magna</name>
    <dbReference type="NCBI Taxonomy" id="35525"/>
    <lineage>
        <taxon>Eukaryota</taxon>
        <taxon>Metazoa</taxon>
        <taxon>Ecdysozoa</taxon>
        <taxon>Arthropoda</taxon>
        <taxon>Crustacea</taxon>
        <taxon>Branchiopoda</taxon>
        <taxon>Diplostraca</taxon>
        <taxon>Cladocera</taxon>
        <taxon>Anomopoda</taxon>
        <taxon>Daphniidae</taxon>
        <taxon>Daphnia</taxon>
    </lineage>
</organism>
<evidence type="ECO:0000313" key="2">
    <source>
        <dbReference type="Proteomes" id="UP000076858"/>
    </source>
</evidence>
<evidence type="ECO:0000313" key="1">
    <source>
        <dbReference type="EMBL" id="KZS18251.1"/>
    </source>
</evidence>
<dbReference type="AlphaFoldDB" id="A0A0P5SMQ2"/>
<dbReference type="EMBL" id="LRGB01000547">
    <property type="protein sequence ID" value="KZS18251.1"/>
    <property type="molecule type" value="Genomic_DNA"/>
</dbReference>
<sequence>MPAKQLFSLHCRHPKMYQLVAALPGRNTVPFLIKLEKTLPAHLPNYFITELDDTKVPRPYPFYLYFLYILSARTFQWITEETLFAWGSVDK</sequence>
<reference evidence="1 2" key="1">
    <citation type="submission" date="2016-03" db="EMBL/GenBank/DDBJ databases">
        <title>EvidentialGene: Evidence-directed Construction of Genes on Genomes.</title>
        <authorList>
            <person name="Gilbert D.G."/>
            <person name="Choi J.-H."/>
            <person name="Mockaitis K."/>
            <person name="Colbourne J."/>
            <person name="Pfrender M."/>
        </authorList>
    </citation>
    <scope>NUCLEOTIDE SEQUENCE [LARGE SCALE GENOMIC DNA]</scope>
    <source>
        <strain evidence="1 2">Xinb3</strain>
        <tissue evidence="1">Complete organism</tissue>
    </source>
</reference>